<dbReference type="GO" id="GO:0000271">
    <property type="term" value="P:polysaccharide biosynthetic process"/>
    <property type="evidence" value="ECO:0007669"/>
    <property type="project" value="TreeGrafter"/>
</dbReference>
<protein>
    <recommendedName>
        <fullName evidence="2">Aminotransferase class I/classII domain-containing protein</fullName>
    </recommendedName>
</protein>
<proteinExistence type="predicted"/>
<dbReference type="Gene3D" id="3.40.640.10">
    <property type="entry name" value="Type I PLP-dependent aspartate aminotransferase-like (Major domain)"/>
    <property type="match status" value="1"/>
</dbReference>
<dbReference type="InterPro" id="IPR015421">
    <property type="entry name" value="PyrdxlP-dep_Trfase_major"/>
</dbReference>
<dbReference type="GO" id="GO:0008483">
    <property type="term" value="F:transaminase activity"/>
    <property type="evidence" value="ECO:0007669"/>
    <property type="project" value="TreeGrafter"/>
</dbReference>
<feature type="non-terminal residue" evidence="1">
    <location>
        <position position="176"/>
    </location>
</feature>
<dbReference type="Pfam" id="PF01041">
    <property type="entry name" value="DegT_DnrJ_EryC1"/>
    <property type="match status" value="1"/>
</dbReference>
<evidence type="ECO:0008006" key="2">
    <source>
        <dbReference type="Google" id="ProtNLM"/>
    </source>
</evidence>
<dbReference type="AlphaFoldDB" id="A0A382K2M9"/>
<reference evidence="1" key="1">
    <citation type="submission" date="2018-05" db="EMBL/GenBank/DDBJ databases">
        <authorList>
            <person name="Lanie J.A."/>
            <person name="Ng W.-L."/>
            <person name="Kazmierczak K.M."/>
            <person name="Andrzejewski T.M."/>
            <person name="Davidsen T.M."/>
            <person name="Wayne K.J."/>
            <person name="Tettelin H."/>
            <person name="Glass J.I."/>
            <person name="Rusch D."/>
            <person name="Podicherti R."/>
            <person name="Tsui H.-C.T."/>
            <person name="Winkler M.E."/>
        </authorList>
    </citation>
    <scope>NUCLEOTIDE SEQUENCE</scope>
</reference>
<evidence type="ECO:0000313" key="1">
    <source>
        <dbReference type="EMBL" id="SVC18389.1"/>
    </source>
</evidence>
<dbReference type="PANTHER" id="PTHR30244">
    <property type="entry name" value="TRANSAMINASE"/>
    <property type="match status" value="1"/>
</dbReference>
<gene>
    <name evidence="1" type="ORF">METZ01_LOCUS271243</name>
</gene>
<accession>A0A382K2M9</accession>
<name>A0A382K2M9_9ZZZZ</name>
<dbReference type="InterPro" id="IPR015424">
    <property type="entry name" value="PyrdxlP-dep_Trfase"/>
</dbReference>
<dbReference type="GO" id="GO:0030170">
    <property type="term" value="F:pyridoxal phosphate binding"/>
    <property type="evidence" value="ECO:0007669"/>
    <property type="project" value="TreeGrafter"/>
</dbReference>
<sequence>MKKRNIKLFDPKIDFNEKRNIKLVFDSHNWASGSGSNFVNSFEKKFVKYTGARSGIAVNSGTAALHLAVSNISKVKGEVIVPSLSFVSTAHCVLYSGHKVIFSDVDPLTGCIDPVDIEKKISKKTKAIIPVHFGGLVCDLKKILNIAKSHNIPVIEDASHAAGATYHQKKIGSHSD</sequence>
<dbReference type="SUPFAM" id="SSF53383">
    <property type="entry name" value="PLP-dependent transferases"/>
    <property type="match status" value="1"/>
</dbReference>
<organism evidence="1">
    <name type="scientific">marine metagenome</name>
    <dbReference type="NCBI Taxonomy" id="408172"/>
    <lineage>
        <taxon>unclassified sequences</taxon>
        <taxon>metagenomes</taxon>
        <taxon>ecological metagenomes</taxon>
    </lineage>
</organism>
<dbReference type="EMBL" id="UINC01077861">
    <property type="protein sequence ID" value="SVC18389.1"/>
    <property type="molecule type" value="Genomic_DNA"/>
</dbReference>
<dbReference type="PANTHER" id="PTHR30244:SF34">
    <property type="entry name" value="DTDP-4-AMINO-4,6-DIDEOXYGALACTOSE TRANSAMINASE"/>
    <property type="match status" value="1"/>
</dbReference>
<dbReference type="InterPro" id="IPR000653">
    <property type="entry name" value="DegT/StrS_aminotransferase"/>
</dbReference>